<sequence>MSKPLTPVVCLLNPKEHRTCTNFKADIGTGFHHELLHSGESIMLKPEQSHHLLFFMQGECILDCNQFTGRKFQAGETILIPQGAKFKGLALTKVEIMDMAFETIISSCDKLELQGNNALPAGFQYKFQALPIRDPLWKMLQLLAQCLEAGMGCVHLHELKHRETFLYFRTFYTKKEIAKLFFPLSRKFLDFKDLVYHYLKTGASVEQLADLAGMSKTTFQRKFKEAFGESAGTWLRRKLCDRIVQELTLPDVCIKDVVYKFNFASHASFTRFCKANFQETPMELRARIQKSKG</sequence>
<evidence type="ECO:0000256" key="1">
    <source>
        <dbReference type="ARBA" id="ARBA00023015"/>
    </source>
</evidence>
<dbReference type="InterPro" id="IPR009057">
    <property type="entry name" value="Homeodomain-like_sf"/>
</dbReference>
<evidence type="ECO:0000313" key="5">
    <source>
        <dbReference type="EMBL" id="HIX03017.1"/>
    </source>
</evidence>
<dbReference type="InterPro" id="IPR050959">
    <property type="entry name" value="MarA-like"/>
</dbReference>
<dbReference type="InterPro" id="IPR018060">
    <property type="entry name" value="HTH_AraC"/>
</dbReference>
<comment type="caution">
    <text evidence="5">The sequence shown here is derived from an EMBL/GenBank/DDBJ whole genome shotgun (WGS) entry which is preliminary data.</text>
</comment>
<dbReference type="SMART" id="SM00342">
    <property type="entry name" value="HTH_ARAC"/>
    <property type="match status" value="1"/>
</dbReference>
<reference evidence="5" key="1">
    <citation type="journal article" date="2021" name="PeerJ">
        <title>Extensive microbial diversity within the chicken gut microbiome revealed by metagenomics and culture.</title>
        <authorList>
            <person name="Gilroy R."/>
            <person name="Ravi A."/>
            <person name="Getino M."/>
            <person name="Pursley I."/>
            <person name="Horton D.L."/>
            <person name="Alikhan N.F."/>
            <person name="Baker D."/>
            <person name="Gharbi K."/>
            <person name="Hall N."/>
            <person name="Watson M."/>
            <person name="Adriaenssens E.M."/>
            <person name="Foster-Nyarko E."/>
            <person name="Jarju S."/>
            <person name="Secka A."/>
            <person name="Antonio M."/>
            <person name="Oren A."/>
            <person name="Chaudhuri R.R."/>
            <person name="La Ragione R."/>
            <person name="Hildebrand F."/>
            <person name="Pallen M.J."/>
        </authorList>
    </citation>
    <scope>NUCLEOTIDE SEQUENCE</scope>
    <source>
        <strain evidence="5">23274</strain>
    </source>
</reference>
<dbReference type="PROSITE" id="PS01124">
    <property type="entry name" value="HTH_ARAC_FAMILY_2"/>
    <property type="match status" value="1"/>
</dbReference>
<dbReference type="SUPFAM" id="SSF46689">
    <property type="entry name" value="Homeodomain-like"/>
    <property type="match status" value="1"/>
</dbReference>
<feature type="domain" description="HTH araC/xylS-type" evidence="4">
    <location>
        <begin position="189"/>
        <end position="287"/>
    </location>
</feature>
<gene>
    <name evidence="5" type="ORF">H9863_02725</name>
</gene>
<dbReference type="PANTHER" id="PTHR47504:SF5">
    <property type="entry name" value="RIGHT ORIGIN-BINDING PROTEIN"/>
    <property type="match status" value="1"/>
</dbReference>
<keyword evidence="2" id="KW-0238">DNA-binding</keyword>
<organism evidence="5 6">
    <name type="scientific">Candidatus Odoribacter faecigallinarum</name>
    <dbReference type="NCBI Taxonomy" id="2838706"/>
    <lineage>
        <taxon>Bacteria</taxon>
        <taxon>Pseudomonadati</taxon>
        <taxon>Bacteroidota</taxon>
        <taxon>Bacteroidia</taxon>
        <taxon>Bacteroidales</taxon>
        <taxon>Odoribacteraceae</taxon>
        <taxon>Odoribacter</taxon>
    </lineage>
</organism>
<reference evidence="5" key="2">
    <citation type="submission" date="2021-04" db="EMBL/GenBank/DDBJ databases">
        <authorList>
            <person name="Gilroy R."/>
        </authorList>
    </citation>
    <scope>NUCLEOTIDE SEQUENCE</scope>
    <source>
        <strain evidence="5">23274</strain>
    </source>
</reference>
<dbReference type="AlphaFoldDB" id="A0A9D1UZ17"/>
<protein>
    <submittedName>
        <fullName evidence="5">AraC family transcriptional regulator</fullName>
    </submittedName>
</protein>
<accession>A0A9D1UZ17</accession>
<keyword evidence="1" id="KW-0805">Transcription regulation</keyword>
<dbReference type="Proteomes" id="UP000824202">
    <property type="component" value="Unassembled WGS sequence"/>
</dbReference>
<name>A0A9D1UZ17_9BACT</name>
<dbReference type="GO" id="GO:0003700">
    <property type="term" value="F:DNA-binding transcription factor activity"/>
    <property type="evidence" value="ECO:0007669"/>
    <property type="project" value="InterPro"/>
</dbReference>
<dbReference type="PANTHER" id="PTHR47504">
    <property type="entry name" value="RIGHT ORIGIN-BINDING PROTEIN"/>
    <property type="match status" value="1"/>
</dbReference>
<dbReference type="EMBL" id="DXFT01000056">
    <property type="protein sequence ID" value="HIX03017.1"/>
    <property type="molecule type" value="Genomic_DNA"/>
</dbReference>
<evidence type="ECO:0000256" key="3">
    <source>
        <dbReference type="ARBA" id="ARBA00023163"/>
    </source>
</evidence>
<evidence type="ECO:0000259" key="4">
    <source>
        <dbReference type="PROSITE" id="PS01124"/>
    </source>
</evidence>
<proteinExistence type="predicted"/>
<dbReference type="GO" id="GO:0043565">
    <property type="term" value="F:sequence-specific DNA binding"/>
    <property type="evidence" value="ECO:0007669"/>
    <property type="project" value="InterPro"/>
</dbReference>
<dbReference type="Pfam" id="PF12833">
    <property type="entry name" value="HTH_18"/>
    <property type="match status" value="1"/>
</dbReference>
<dbReference type="Gene3D" id="1.10.10.60">
    <property type="entry name" value="Homeodomain-like"/>
    <property type="match status" value="1"/>
</dbReference>
<keyword evidence="3" id="KW-0804">Transcription</keyword>
<evidence type="ECO:0000256" key="2">
    <source>
        <dbReference type="ARBA" id="ARBA00023125"/>
    </source>
</evidence>
<evidence type="ECO:0000313" key="6">
    <source>
        <dbReference type="Proteomes" id="UP000824202"/>
    </source>
</evidence>